<dbReference type="SUPFAM" id="SSF48452">
    <property type="entry name" value="TPR-like"/>
    <property type="match status" value="2"/>
</dbReference>
<dbReference type="InterPro" id="IPR036890">
    <property type="entry name" value="HATPase_C_sf"/>
</dbReference>
<evidence type="ECO:0000313" key="10">
    <source>
        <dbReference type="Proteomes" id="UP000321578"/>
    </source>
</evidence>
<dbReference type="PROSITE" id="PS50005">
    <property type="entry name" value="TPR"/>
    <property type="match status" value="1"/>
</dbReference>
<dbReference type="AlphaFoldDB" id="A0A5C6ZDV2"/>
<dbReference type="OrthoDB" id="977000at2"/>
<dbReference type="InterPro" id="IPR005467">
    <property type="entry name" value="His_kinase_dom"/>
</dbReference>
<keyword evidence="7" id="KW-0812">Transmembrane</keyword>
<dbReference type="PROSITE" id="PS50109">
    <property type="entry name" value="HIS_KIN"/>
    <property type="match status" value="1"/>
</dbReference>
<dbReference type="PROSITE" id="PS51257">
    <property type="entry name" value="PROKAR_LIPOPROTEIN"/>
    <property type="match status" value="1"/>
</dbReference>
<dbReference type="InterPro" id="IPR019734">
    <property type="entry name" value="TPR_rpt"/>
</dbReference>
<dbReference type="Gene3D" id="1.25.40.10">
    <property type="entry name" value="Tetratricopeptide repeat domain"/>
    <property type="match status" value="1"/>
</dbReference>
<dbReference type="SMART" id="SM00387">
    <property type="entry name" value="HATPase_c"/>
    <property type="match status" value="1"/>
</dbReference>
<keyword evidence="10" id="KW-1185">Reference proteome</keyword>
<evidence type="ECO:0000256" key="7">
    <source>
        <dbReference type="SAM" id="Phobius"/>
    </source>
</evidence>
<gene>
    <name evidence="9" type="ORF">ESY86_15740</name>
</gene>
<keyword evidence="5" id="KW-0902">Two-component regulatory system</keyword>
<keyword evidence="7" id="KW-1133">Transmembrane helix</keyword>
<reference evidence="9 10" key="1">
    <citation type="submission" date="2019-08" db="EMBL/GenBank/DDBJ databases">
        <title>Genomes of Subsaximicrobium wynnwilliamsii strains.</title>
        <authorList>
            <person name="Bowman J.P."/>
        </authorList>
    </citation>
    <scope>NUCLEOTIDE SEQUENCE [LARGE SCALE GENOMIC DNA]</scope>
    <source>
        <strain evidence="9 10">2-80-2</strain>
    </source>
</reference>
<accession>A0A5C6ZDV2</accession>
<dbReference type="EC" id="2.7.13.3" evidence="2"/>
<dbReference type="GO" id="GO:0000160">
    <property type="term" value="P:phosphorelay signal transduction system"/>
    <property type="evidence" value="ECO:0007669"/>
    <property type="project" value="UniProtKB-KW"/>
</dbReference>
<dbReference type="Pfam" id="PF13424">
    <property type="entry name" value="TPR_12"/>
    <property type="match status" value="1"/>
</dbReference>
<organism evidence="9 10">
    <name type="scientific">Subsaximicrobium wynnwilliamsii</name>
    <dbReference type="NCBI Taxonomy" id="291179"/>
    <lineage>
        <taxon>Bacteria</taxon>
        <taxon>Pseudomonadati</taxon>
        <taxon>Bacteroidota</taxon>
        <taxon>Flavobacteriia</taxon>
        <taxon>Flavobacteriales</taxon>
        <taxon>Flavobacteriaceae</taxon>
        <taxon>Subsaximicrobium</taxon>
    </lineage>
</organism>
<dbReference type="GO" id="GO:0004673">
    <property type="term" value="F:protein histidine kinase activity"/>
    <property type="evidence" value="ECO:0007669"/>
    <property type="project" value="UniProtKB-EC"/>
</dbReference>
<dbReference type="InterPro" id="IPR003594">
    <property type="entry name" value="HATPase_dom"/>
</dbReference>
<dbReference type="EMBL" id="VORO01000020">
    <property type="protein sequence ID" value="TXD87762.1"/>
    <property type="molecule type" value="Genomic_DNA"/>
</dbReference>
<evidence type="ECO:0000256" key="4">
    <source>
        <dbReference type="ARBA" id="ARBA00022777"/>
    </source>
</evidence>
<evidence type="ECO:0000256" key="5">
    <source>
        <dbReference type="ARBA" id="ARBA00023012"/>
    </source>
</evidence>
<evidence type="ECO:0000259" key="8">
    <source>
        <dbReference type="PROSITE" id="PS50109"/>
    </source>
</evidence>
<comment type="catalytic activity">
    <reaction evidence="1">
        <text>ATP + protein L-histidine = ADP + protein N-phospho-L-histidine.</text>
        <dbReference type="EC" id="2.7.13.3"/>
    </reaction>
</comment>
<sequence>MLVRKNKLIILLVGFILCVLSSCRRKTPNHNEIKSFNDSVNYYLKQNRALSKAKTLNDLIENDSLKKENALKIAFQAFKNSDTLLFENSNKQALRLSIELKDSSGVAETHWNSGSFFARQEILDSAYYHYYQAHKYYSLIGQENYSAKMLYNMAFIQSRLKDYTSSEAKLFQAISTYKNIGKDLALYKCYNALGNNYSELGDFENSIEYHTKSIKVLENIDDKNKPYYERTLNDIGLTYQIKKDYNTSIQTFRKALDNKNIKNQDIRLYARLKDNLAYSKLLYGDTVNVEDYFLEALKIRDSLNNISGITINKIHLAEYYAKTNDTIKALEYAEDANKLAIKSSNNNDILSSLLLLSKIDKINSSKYLQSHVKLTKELQGYERKLKNKFARISFETDEYIHKNERLSLQKTLILSIAIGVISILTLLYYLRIQKTRNKQLVLEKQQQKANEEIYKLMIKQQSKLEEGRLKERCRISEELHDGVLGKIYGARMGIGFLNLNGESEDLKKHQKFLEDLQSIEGEIRDISHELKNEILSSNTDYLAMIESLVLENSLIGKFKYDIIAEETLFWNDSNEGIKINMYRIIQEALQNIVKHSKATHVALKFEYNNFLYNVVITDNGVGFNTSKRKNGIGLSNIKSRVKGLNGSLTLNSDSKSGTIIEIKIPSN</sequence>
<evidence type="ECO:0000256" key="1">
    <source>
        <dbReference type="ARBA" id="ARBA00000085"/>
    </source>
</evidence>
<name>A0A5C6ZDV2_9FLAO</name>
<evidence type="ECO:0000256" key="6">
    <source>
        <dbReference type="PROSITE-ProRule" id="PRU00339"/>
    </source>
</evidence>
<dbReference type="Proteomes" id="UP000321578">
    <property type="component" value="Unassembled WGS sequence"/>
</dbReference>
<dbReference type="CDD" id="cd16917">
    <property type="entry name" value="HATPase_UhpB-NarQ-NarX-like"/>
    <property type="match status" value="1"/>
</dbReference>
<dbReference type="InterPro" id="IPR011990">
    <property type="entry name" value="TPR-like_helical_dom_sf"/>
</dbReference>
<feature type="repeat" description="TPR" evidence="6">
    <location>
        <begin position="187"/>
        <end position="220"/>
    </location>
</feature>
<dbReference type="PANTHER" id="PTHR24421:SF10">
    <property type="entry name" value="NITRATE_NITRITE SENSOR PROTEIN NARQ"/>
    <property type="match status" value="1"/>
</dbReference>
<comment type="caution">
    <text evidence="9">The sequence shown here is derived from an EMBL/GenBank/DDBJ whole genome shotgun (WGS) entry which is preliminary data.</text>
</comment>
<dbReference type="SMART" id="SM00028">
    <property type="entry name" value="TPR"/>
    <property type="match status" value="4"/>
</dbReference>
<dbReference type="SUPFAM" id="SSF55874">
    <property type="entry name" value="ATPase domain of HSP90 chaperone/DNA topoisomerase II/histidine kinase"/>
    <property type="match status" value="1"/>
</dbReference>
<proteinExistence type="predicted"/>
<feature type="transmembrane region" description="Helical" evidence="7">
    <location>
        <begin position="412"/>
        <end position="430"/>
    </location>
</feature>
<protein>
    <recommendedName>
        <fullName evidence="2">histidine kinase</fullName>
        <ecNumber evidence="2">2.7.13.3</ecNumber>
    </recommendedName>
</protein>
<keyword evidence="4" id="KW-0418">Kinase</keyword>
<keyword evidence="7" id="KW-0472">Membrane</keyword>
<evidence type="ECO:0000256" key="3">
    <source>
        <dbReference type="ARBA" id="ARBA00022679"/>
    </source>
</evidence>
<feature type="domain" description="Histidine kinase" evidence="8">
    <location>
        <begin position="581"/>
        <end position="667"/>
    </location>
</feature>
<dbReference type="InterPro" id="IPR050482">
    <property type="entry name" value="Sensor_HK_TwoCompSys"/>
</dbReference>
<dbReference type="PANTHER" id="PTHR24421">
    <property type="entry name" value="NITRATE/NITRITE SENSOR PROTEIN NARX-RELATED"/>
    <property type="match status" value="1"/>
</dbReference>
<dbReference type="Pfam" id="PF02518">
    <property type="entry name" value="HATPase_c"/>
    <property type="match status" value="1"/>
</dbReference>
<dbReference type="RefSeq" id="WP_147087545.1">
    <property type="nucleotide sequence ID" value="NZ_VORM01000020.1"/>
</dbReference>
<evidence type="ECO:0000313" key="9">
    <source>
        <dbReference type="EMBL" id="TXD87762.1"/>
    </source>
</evidence>
<keyword evidence="6" id="KW-0802">TPR repeat</keyword>
<dbReference type="Gene3D" id="3.30.565.10">
    <property type="entry name" value="Histidine kinase-like ATPase, C-terminal domain"/>
    <property type="match status" value="1"/>
</dbReference>
<evidence type="ECO:0000256" key="2">
    <source>
        <dbReference type="ARBA" id="ARBA00012438"/>
    </source>
</evidence>
<keyword evidence="3" id="KW-0808">Transferase</keyword>